<name>A0ABM6J1V2_9PSED</name>
<dbReference type="Proteomes" id="UP000191010">
    <property type="component" value="Chromosome"/>
</dbReference>
<gene>
    <name evidence="1" type="ORF">B2J77_08975</name>
</gene>
<evidence type="ECO:0000313" key="2">
    <source>
        <dbReference type="Proteomes" id="UP000191010"/>
    </source>
</evidence>
<organism evidence="1 2">
    <name type="scientific">Pseudomonas parafulva</name>
    <dbReference type="NCBI Taxonomy" id="157782"/>
    <lineage>
        <taxon>Bacteria</taxon>
        <taxon>Pseudomonadati</taxon>
        <taxon>Pseudomonadota</taxon>
        <taxon>Gammaproteobacteria</taxon>
        <taxon>Pseudomonadales</taxon>
        <taxon>Pseudomonadaceae</taxon>
        <taxon>Pseudomonas</taxon>
    </lineage>
</organism>
<proteinExistence type="predicted"/>
<reference evidence="1 2" key="1">
    <citation type="submission" date="2017-02" db="EMBL/GenBank/DDBJ databases">
        <authorList>
            <person name="Guo L."/>
        </authorList>
    </citation>
    <scope>NUCLEOTIDE SEQUENCE [LARGE SCALE GENOMIC DNA]</scope>
    <source>
        <strain evidence="1 2">PRS09-11288</strain>
    </source>
</reference>
<protein>
    <recommendedName>
        <fullName evidence="3">Bacteriophage protein</fullName>
    </recommendedName>
</protein>
<evidence type="ECO:0000313" key="1">
    <source>
        <dbReference type="EMBL" id="AQW68334.1"/>
    </source>
</evidence>
<dbReference type="RefSeq" id="WP_228385172.1">
    <property type="nucleotide sequence ID" value="NZ_CP019952.1"/>
</dbReference>
<keyword evidence="2" id="KW-1185">Reference proteome</keyword>
<accession>A0ABM6J1V2</accession>
<dbReference type="EMBL" id="CP019952">
    <property type="protein sequence ID" value="AQW68334.1"/>
    <property type="molecule type" value="Genomic_DNA"/>
</dbReference>
<sequence>MPSAQTAARWCPDECPITGRKFFMWIEHPDGGMVPTYGGPFDSYTIPTRDGDEGFCCERYDHDYGGWRDDEMVGLKLIDDRSDECEHGQVAELQAEIERLKGQSRTITLAGCEYTEDDLIGTAVRCVSGTSRQKTPRWVLMMDAFVCGSGVAQALCRRYGLDPDEGLRK</sequence>
<evidence type="ECO:0008006" key="3">
    <source>
        <dbReference type="Google" id="ProtNLM"/>
    </source>
</evidence>